<accession>A0ABY3EHR8</accession>
<dbReference type="Proteomes" id="UP000318943">
    <property type="component" value="Unassembled WGS sequence"/>
</dbReference>
<organism evidence="1 2">
    <name type="scientific">Cupriavidus campinensis</name>
    <dbReference type="NCBI Taxonomy" id="151783"/>
    <lineage>
        <taxon>Bacteria</taxon>
        <taxon>Pseudomonadati</taxon>
        <taxon>Pseudomonadota</taxon>
        <taxon>Betaproteobacteria</taxon>
        <taxon>Burkholderiales</taxon>
        <taxon>Burkholderiaceae</taxon>
        <taxon>Cupriavidus</taxon>
    </lineage>
</organism>
<protein>
    <submittedName>
        <fullName evidence="1">Uncharacterized protein</fullName>
    </submittedName>
</protein>
<name>A0ABY3EHR8_9BURK</name>
<sequence>MIAVCRARGHARTAGLLTDISSFLVVRRRNGRRGPIEYSRARHAPDTRLQAGFAARGGPLRCRLNAACRGIPATEFISVRPKLCRAPMNRSLDWSHAVSRFGSVGSPS</sequence>
<evidence type="ECO:0000313" key="1">
    <source>
        <dbReference type="EMBL" id="TSP10361.1"/>
    </source>
</evidence>
<keyword evidence="2" id="KW-1185">Reference proteome</keyword>
<gene>
    <name evidence="1" type="ORF">FGG12_22965</name>
</gene>
<evidence type="ECO:0000313" key="2">
    <source>
        <dbReference type="Proteomes" id="UP000318943"/>
    </source>
</evidence>
<dbReference type="EMBL" id="VCIZ01000016">
    <property type="protein sequence ID" value="TSP10361.1"/>
    <property type="molecule type" value="Genomic_DNA"/>
</dbReference>
<comment type="caution">
    <text evidence="1">The sequence shown here is derived from an EMBL/GenBank/DDBJ whole genome shotgun (WGS) entry which is preliminary data.</text>
</comment>
<proteinExistence type="predicted"/>
<reference evidence="1 2" key="1">
    <citation type="submission" date="2019-05" db="EMBL/GenBank/DDBJ databases">
        <title>Whole genome sequence analysis of Cupriavidus campinensis S14E4C strain.</title>
        <authorList>
            <person name="Abbaszade G."/>
            <person name="Szabo A."/>
            <person name="Toumi M."/>
            <person name="Toth E."/>
        </authorList>
    </citation>
    <scope>NUCLEOTIDE SEQUENCE [LARGE SCALE GENOMIC DNA]</scope>
    <source>
        <strain evidence="1 2">S14E4C</strain>
    </source>
</reference>